<evidence type="ECO:0000256" key="1">
    <source>
        <dbReference type="ARBA" id="ARBA00004496"/>
    </source>
</evidence>
<name>Q1N4K8_9GAMM</name>
<keyword evidence="4" id="KW-0233">DNA recombination</keyword>
<evidence type="ECO:0000259" key="5">
    <source>
        <dbReference type="PROSITE" id="PS51898"/>
    </source>
</evidence>
<sequence length="416" mass="48161">MSVKQPIPIFDNLEYLPDAFRLSANEAAPKHSHELSEAQAQDYYYTARFLLSYKGSSATFNAYRREVERLLQWLWQIENLNLPDVKREHIEQFMEFCIAPPETWIGNKNVARFKSKNGLRLINPDWRPFVTPSNKATGTKINAKQYSPSQKAIQSSFAILSSFFNFLIQEEWLSANPVALVRQKSRFIQKSQNQEPIRRISNYQWDEVIRIAEKLAQNDPQQHERTLFILNCLLGMYLRVSELVADERSTPLMSDFRTDSDRNWWFHVVGKGNKSRMVTVSNDMLNALKRYRGHLNLTPLPYPGEQTPLVSKIHGQGPVTSTRQIRNLIQKCFDLAYESLVQKGQEQDAAELKAATVHWLRHTGISEDVKIRPREHVKEDAGHSSMATTDKYIDSELRERHASAINKKIHRHAEDA</sequence>
<keyword evidence="7" id="KW-1185">Reference proteome</keyword>
<dbReference type="GO" id="GO:0015074">
    <property type="term" value="P:DNA integration"/>
    <property type="evidence" value="ECO:0007669"/>
    <property type="project" value="UniProtKB-KW"/>
</dbReference>
<comment type="caution">
    <text evidence="6">The sequence shown here is derived from an EMBL/GenBank/DDBJ whole genome shotgun (WGS) entry which is preliminary data.</text>
</comment>
<dbReference type="InterPro" id="IPR013762">
    <property type="entry name" value="Integrase-like_cat_sf"/>
</dbReference>
<gene>
    <name evidence="6" type="ORF">RED65_01630</name>
</gene>
<dbReference type="EMBL" id="AAQH01000002">
    <property type="protein sequence ID" value="EAT13420.1"/>
    <property type="molecule type" value="Genomic_DNA"/>
</dbReference>
<dbReference type="Gene3D" id="1.10.443.10">
    <property type="entry name" value="Intergrase catalytic core"/>
    <property type="match status" value="1"/>
</dbReference>
<dbReference type="PANTHER" id="PTHR30349">
    <property type="entry name" value="PHAGE INTEGRASE-RELATED"/>
    <property type="match status" value="1"/>
</dbReference>
<dbReference type="InterPro" id="IPR011010">
    <property type="entry name" value="DNA_brk_join_enz"/>
</dbReference>
<comment type="subcellular location">
    <subcellularLocation>
        <location evidence="1">Cytoplasm</location>
    </subcellularLocation>
</comment>
<protein>
    <recommendedName>
        <fullName evidence="5">Tyr recombinase domain-containing protein</fullName>
    </recommendedName>
</protein>
<evidence type="ECO:0000256" key="2">
    <source>
        <dbReference type="ARBA" id="ARBA00022908"/>
    </source>
</evidence>
<evidence type="ECO:0000313" key="7">
    <source>
        <dbReference type="Proteomes" id="UP000004263"/>
    </source>
</evidence>
<dbReference type="PROSITE" id="PS51898">
    <property type="entry name" value="TYR_RECOMBINASE"/>
    <property type="match status" value="1"/>
</dbReference>
<dbReference type="GO" id="GO:0005737">
    <property type="term" value="C:cytoplasm"/>
    <property type="evidence" value="ECO:0007669"/>
    <property type="project" value="UniProtKB-SubCell"/>
</dbReference>
<dbReference type="AlphaFoldDB" id="Q1N4K8"/>
<dbReference type="GO" id="GO:0003677">
    <property type="term" value="F:DNA binding"/>
    <property type="evidence" value="ECO:0007669"/>
    <property type="project" value="UniProtKB-KW"/>
</dbReference>
<keyword evidence="3" id="KW-0238">DNA-binding</keyword>
<evidence type="ECO:0000256" key="3">
    <source>
        <dbReference type="ARBA" id="ARBA00023125"/>
    </source>
</evidence>
<dbReference type="InterPro" id="IPR010998">
    <property type="entry name" value="Integrase_recombinase_N"/>
</dbReference>
<reference evidence="6 7" key="1">
    <citation type="submission" date="2006-03" db="EMBL/GenBank/DDBJ databases">
        <authorList>
            <person name="Pinhassi J."/>
            <person name="Pedros-Alio C."/>
            <person name="Ferriera S."/>
            <person name="Johnson J."/>
            <person name="Kravitz S."/>
            <person name="Halpern A."/>
            <person name="Remington K."/>
            <person name="Beeson K."/>
            <person name="Tran B."/>
            <person name="Rogers Y.-H."/>
            <person name="Friedman R."/>
            <person name="Venter J.C."/>
        </authorList>
    </citation>
    <scope>NUCLEOTIDE SEQUENCE [LARGE SCALE GENOMIC DNA]</scope>
    <source>
        <strain evidence="6 7">RED65</strain>
    </source>
</reference>
<organism evidence="6 7">
    <name type="scientific">Bermanella marisrubri</name>
    <dbReference type="NCBI Taxonomy" id="207949"/>
    <lineage>
        <taxon>Bacteria</taxon>
        <taxon>Pseudomonadati</taxon>
        <taxon>Pseudomonadota</taxon>
        <taxon>Gammaproteobacteria</taxon>
        <taxon>Oceanospirillales</taxon>
        <taxon>Oceanospirillaceae</taxon>
        <taxon>Bermanella</taxon>
    </lineage>
</organism>
<dbReference type="HOGENOM" id="CLU_027562_42_0_6"/>
<proteinExistence type="predicted"/>
<dbReference type="CDD" id="cd00397">
    <property type="entry name" value="DNA_BRE_C"/>
    <property type="match status" value="1"/>
</dbReference>
<accession>Q1N4K8</accession>
<dbReference type="Gene3D" id="1.10.150.130">
    <property type="match status" value="1"/>
</dbReference>
<keyword evidence="2" id="KW-0229">DNA integration</keyword>
<dbReference type="STRING" id="207949.RED65_01630"/>
<dbReference type="SUPFAM" id="SSF56349">
    <property type="entry name" value="DNA breaking-rejoining enzymes"/>
    <property type="match status" value="1"/>
</dbReference>
<dbReference type="InterPro" id="IPR002104">
    <property type="entry name" value="Integrase_catalytic"/>
</dbReference>
<dbReference type="RefSeq" id="WP_007017804.1">
    <property type="nucleotide sequence ID" value="NZ_CH724114.1"/>
</dbReference>
<evidence type="ECO:0000313" key="6">
    <source>
        <dbReference type="EMBL" id="EAT13420.1"/>
    </source>
</evidence>
<dbReference type="OrthoDB" id="8610787at2"/>
<dbReference type="GO" id="GO:0006310">
    <property type="term" value="P:DNA recombination"/>
    <property type="evidence" value="ECO:0007669"/>
    <property type="project" value="UniProtKB-KW"/>
</dbReference>
<dbReference type="PANTHER" id="PTHR30349:SF77">
    <property type="entry name" value="TYROSINE RECOMBINASE XERC"/>
    <property type="match status" value="1"/>
</dbReference>
<dbReference type="InterPro" id="IPR050090">
    <property type="entry name" value="Tyrosine_recombinase_XerCD"/>
</dbReference>
<dbReference type="Proteomes" id="UP000004263">
    <property type="component" value="Unassembled WGS sequence"/>
</dbReference>
<evidence type="ECO:0000256" key="4">
    <source>
        <dbReference type="ARBA" id="ARBA00023172"/>
    </source>
</evidence>
<feature type="domain" description="Tyr recombinase" evidence="5">
    <location>
        <begin position="198"/>
        <end position="406"/>
    </location>
</feature>